<proteinExistence type="predicted"/>
<accession>B0C5A4</accession>
<sequence length="175" mass="19080">MGNEIIGEGIIDSTSLSLFKKAIETAPDAKTLVLKNVGGSVNDEANRIFASFVHSQGFATHVPGNGMVASGGTDLFLAGVSRTIEKGACIGVHSWAAGTNENSLRGNQVPRDHDLHKPYLTYYDYVGIPRSFYWFTLEAAPADSMHWMSREKVIEYKMTTQPPGDLSSDPICNER</sequence>
<dbReference type="InterPro" id="IPR029045">
    <property type="entry name" value="ClpP/crotonase-like_dom_sf"/>
</dbReference>
<name>B0C5A4_ACAM1</name>
<dbReference type="eggNOG" id="COG3904">
    <property type="taxonomic scope" value="Bacteria"/>
</dbReference>
<reference evidence="1 2" key="1">
    <citation type="journal article" date="2008" name="Proc. Natl. Acad. Sci. U.S.A.">
        <title>Niche adaptation and genome expansion in the chlorophyll d-producing cyanobacterium Acaryochloris marina.</title>
        <authorList>
            <person name="Swingley W.D."/>
            <person name="Chen M."/>
            <person name="Cheung P.C."/>
            <person name="Conrad A.L."/>
            <person name="Dejesa L.C."/>
            <person name="Hao J."/>
            <person name="Honchak B.M."/>
            <person name="Karbach L.E."/>
            <person name="Kurdoglu A."/>
            <person name="Lahiri S."/>
            <person name="Mastrian S.D."/>
            <person name="Miyashita H."/>
            <person name="Page L."/>
            <person name="Ramakrishna P."/>
            <person name="Satoh S."/>
            <person name="Sattley W.M."/>
            <person name="Shimada Y."/>
            <person name="Taylor H.L."/>
            <person name="Tomo T."/>
            <person name="Tsuchiya T."/>
            <person name="Wang Z.T."/>
            <person name="Raymond J."/>
            <person name="Mimuro M."/>
            <person name="Blankenship R.E."/>
            <person name="Touchman J.W."/>
        </authorList>
    </citation>
    <scope>NUCLEOTIDE SEQUENCE [LARGE SCALE GENOMIC DNA]</scope>
    <source>
        <strain evidence="2">MBIC 11017</strain>
    </source>
</reference>
<dbReference type="HOGENOM" id="CLU_118153_0_0_3"/>
<dbReference type="Proteomes" id="UP000000268">
    <property type="component" value="Chromosome"/>
</dbReference>
<dbReference type="STRING" id="329726.AM1_1310"/>
<organism evidence="1 2">
    <name type="scientific">Acaryochloris marina (strain MBIC 11017)</name>
    <dbReference type="NCBI Taxonomy" id="329726"/>
    <lineage>
        <taxon>Bacteria</taxon>
        <taxon>Bacillati</taxon>
        <taxon>Cyanobacteriota</taxon>
        <taxon>Cyanophyceae</taxon>
        <taxon>Acaryochloridales</taxon>
        <taxon>Acaryochloridaceae</taxon>
        <taxon>Acaryochloris</taxon>
    </lineage>
</organism>
<dbReference type="AlphaFoldDB" id="B0C5A4"/>
<dbReference type="SUPFAM" id="SSF52096">
    <property type="entry name" value="ClpP/crotonase"/>
    <property type="match status" value="1"/>
</dbReference>
<keyword evidence="2" id="KW-1185">Reference proteome</keyword>
<gene>
    <name evidence="1" type="ordered locus">AM1_1310</name>
</gene>
<dbReference type="KEGG" id="amr:AM1_1310"/>
<protein>
    <submittedName>
        <fullName evidence="1">Uncharacterized protein</fullName>
    </submittedName>
</protein>
<evidence type="ECO:0000313" key="2">
    <source>
        <dbReference type="Proteomes" id="UP000000268"/>
    </source>
</evidence>
<dbReference type="EMBL" id="CP000828">
    <property type="protein sequence ID" value="ABW26344.1"/>
    <property type="molecule type" value="Genomic_DNA"/>
</dbReference>
<evidence type="ECO:0000313" key="1">
    <source>
        <dbReference type="EMBL" id="ABW26344.1"/>
    </source>
</evidence>